<dbReference type="GO" id="GO:0006006">
    <property type="term" value="P:glucose metabolic process"/>
    <property type="evidence" value="ECO:0007669"/>
    <property type="project" value="TreeGrafter"/>
</dbReference>
<evidence type="ECO:0000313" key="4">
    <source>
        <dbReference type="EMBL" id="PMD42046.1"/>
    </source>
</evidence>
<evidence type="ECO:0000256" key="3">
    <source>
        <dbReference type="ARBA" id="ARBA00023277"/>
    </source>
</evidence>
<dbReference type="InterPro" id="IPR014718">
    <property type="entry name" value="GH-type_carb-bd"/>
</dbReference>
<dbReference type="PANTHER" id="PTHR10091">
    <property type="entry name" value="ALDOSE-1-EPIMERASE"/>
    <property type="match status" value="1"/>
</dbReference>
<dbReference type="PROSITE" id="PS00545">
    <property type="entry name" value="ALDOSE_1_EPIMERASE"/>
    <property type="match status" value="1"/>
</dbReference>
<dbReference type="GO" id="GO:0030246">
    <property type="term" value="F:carbohydrate binding"/>
    <property type="evidence" value="ECO:0007669"/>
    <property type="project" value="InterPro"/>
</dbReference>
<evidence type="ECO:0000313" key="5">
    <source>
        <dbReference type="Proteomes" id="UP000235786"/>
    </source>
</evidence>
<dbReference type="EMBL" id="KZ613943">
    <property type="protein sequence ID" value="PMD42046.1"/>
    <property type="molecule type" value="Genomic_DNA"/>
</dbReference>
<dbReference type="OrthoDB" id="274691at2759"/>
<reference evidence="4 5" key="1">
    <citation type="submission" date="2016-04" db="EMBL/GenBank/DDBJ databases">
        <title>A degradative enzymes factory behind the ericoid mycorrhizal symbiosis.</title>
        <authorList>
            <consortium name="DOE Joint Genome Institute"/>
            <person name="Martino E."/>
            <person name="Morin E."/>
            <person name="Grelet G."/>
            <person name="Kuo A."/>
            <person name="Kohler A."/>
            <person name="Daghino S."/>
            <person name="Barry K."/>
            <person name="Choi C."/>
            <person name="Cichocki N."/>
            <person name="Clum A."/>
            <person name="Copeland A."/>
            <person name="Hainaut M."/>
            <person name="Haridas S."/>
            <person name="Labutti K."/>
            <person name="Lindquist E."/>
            <person name="Lipzen A."/>
            <person name="Khouja H.-R."/>
            <person name="Murat C."/>
            <person name="Ohm R."/>
            <person name="Olson A."/>
            <person name="Spatafora J."/>
            <person name="Veneault-Fourrey C."/>
            <person name="Henrissat B."/>
            <person name="Grigoriev I."/>
            <person name="Martin F."/>
            <person name="Perotto S."/>
        </authorList>
    </citation>
    <scope>NUCLEOTIDE SEQUENCE [LARGE SCALE GENOMIC DNA]</scope>
    <source>
        <strain evidence="4 5">F</strain>
    </source>
</reference>
<dbReference type="AlphaFoldDB" id="A0A2J6RU58"/>
<proteinExistence type="inferred from homology"/>
<dbReference type="Pfam" id="PF01263">
    <property type="entry name" value="Aldose_epim"/>
    <property type="match status" value="1"/>
</dbReference>
<dbReference type="InterPro" id="IPR011013">
    <property type="entry name" value="Gal_mutarotase_sf_dom"/>
</dbReference>
<keyword evidence="2" id="KW-0413">Isomerase</keyword>
<dbReference type="GO" id="GO:0033499">
    <property type="term" value="P:galactose catabolic process via UDP-galactose, Leloir pathway"/>
    <property type="evidence" value="ECO:0007669"/>
    <property type="project" value="TreeGrafter"/>
</dbReference>
<name>A0A2J6RU58_HYAVF</name>
<dbReference type="CDD" id="cd09019">
    <property type="entry name" value="galactose_mutarotase_like"/>
    <property type="match status" value="1"/>
</dbReference>
<dbReference type="Proteomes" id="UP000235786">
    <property type="component" value="Unassembled WGS sequence"/>
</dbReference>
<dbReference type="InterPro" id="IPR047215">
    <property type="entry name" value="Galactose_mutarotase-like"/>
</dbReference>
<dbReference type="PANTHER" id="PTHR10091:SF0">
    <property type="entry name" value="GALACTOSE MUTAROTASE"/>
    <property type="match status" value="1"/>
</dbReference>
<dbReference type="GO" id="GO:0004034">
    <property type="term" value="F:aldose 1-epimerase activity"/>
    <property type="evidence" value="ECO:0007669"/>
    <property type="project" value="TreeGrafter"/>
</dbReference>
<protein>
    <submittedName>
        <fullName evidence="4">Galactose mutarotase-like protein</fullName>
    </submittedName>
</protein>
<dbReference type="InterPro" id="IPR018052">
    <property type="entry name" value="Ald1_epimerase_CS"/>
</dbReference>
<organism evidence="4 5">
    <name type="scientific">Hyaloscypha variabilis (strain UAMH 11265 / GT02V1 / F)</name>
    <name type="common">Meliniomyces variabilis</name>
    <dbReference type="NCBI Taxonomy" id="1149755"/>
    <lineage>
        <taxon>Eukaryota</taxon>
        <taxon>Fungi</taxon>
        <taxon>Dikarya</taxon>
        <taxon>Ascomycota</taxon>
        <taxon>Pezizomycotina</taxon>
        <taxon>Leotiomycetes</taxon>
        <taxon>Helotiales</taxon>
        <taxon>Hyaloscyphaceae</taxon>
        <taxon>Hyaloscypha</taxon>
        <taxon>Hyaloscypha variabilis</taxon>
    </lineage>
</organism>
<dbReference type="InterPro" id="IPR008183">
    <property type="entry name" value="Aldose_1/G6P_1-epimerase"/>
</dbReference>
<dbReference type="SUPFAM" id="SSF74650">
    <property type="entry name" value="Galactose mutarotase-like"/>
    <property type="match status" value="1"/>
</dbReference>
<evidence type="ECO:0000256" key="2">
    <source>
        <dbReference type="ARBA" id="ARBA00023235"/>
    </source>
</evidence>
<dbReference type="STRING" id="1149755.A0A2J6RU58"/>
<accession>A0A2J6RU58</accession>
<comment type="similarity">
    <text evidence="1">Belongs to the aldose epimerase family.</text>
</comment>
<sequence>MASQPAPFQFLPLGAIIQAFLVGKTHTNIVQSFPTQSLYTTHNSPFFGETIGRVANRLANAKINDLNGREYKLAANNGVNALHGGNIGWGKRVWEGPTPVGVRRINGLGGEGWEGGESVVFKLRSEDGEEGYPGTVDVSVVYTAGTQREGGKEVRVLGMEYEVKLVGEGVEETVVNVTNHSYFNLTGKDSIEGTEVTLSSSHYLPVDDGGIPTSSSTGTYPGVTANKSFTLGPVEPDIDDCFVVDPSQASSIPIDTRSSPLTKVVTAYHPETKIHLEVLTTEPAFQFYTGKYIDVPEVEGAKARGPRSGFCVEPSRYVNAVNVPEWRGQVVLKKGETYGSRIVYRGWSDE</sequence>
<dbReference type="Gene3D" id="2.70.98.10">
    <property type="match status" value="1"/>
</dbReference>
<keyword evidence="3" id="KW-0119">Carbohydrate metabolism</keyword>
<evidence type="ECO:0000256" key="1">
    <source>
        <dbReference type="ARBA" id="ARBA00006206"/>
    </source>
</evidence>
<gene>
    <name evidence="4" type="ORF">L207DRAFT_456219</name>
</gene>
<keyword evidence="5" id="KW-1185">Reference proteome</keyword>